<proteinExistence type="predicted"/>
<gene>
    <name evidence="1" type="ORF">FLAT13_03268</name>
</gene>
<dbReference type="Proteomes" id="UP000530060">
    <property type="component" value="Unassembled WGS sequence"/>
</dbReference>
<keyword evidence="1" id="KW-0223">Dioxygenase</keyword>
<dbReference type="PANTHER" id="PTHR31630:SF6">
    <property type="entry name" value="PHYTANOYL-COA DIOXYGENASE-RELATED"/>
    <property type="match status" value="1"/>
</dbReference>
<dbReference type="AlphaFoldDB" id="A0A6V6Z4G5"/>
<dbReference type="GO" id="GO:0016706">
    <property type="term" value="F:2-oxoglutarate-dependent dioxygenase activity"/>
    <property type="evidence" value="ECO:0007669"/>
    <property type="project" value="UniProtKB-ARBA"/>
</dbReference>
<protein>
    <submittedName>
        <fullName evidence="1">Phytanoyl-CoA dioxygenase</fullName>
    </submittedName>
</protein>
<dbReference type="SUPFAM" id="SSF51197">
    <property type="entry name" value="Clavaminate synthase-like"/>
    <property type="match status" value="1"/>
</dbReference>
<name>A0A6V6Z4G5_9FLAO</name>
<dbReference type="EMBL" id="CAIJDP010000078">
    <property type="protein sequence ID" value="CAD0006334.1"/>
    <property type="molecule type" value="Genomic_DNA"/>
</dbReference>
<dbReference type="InterPro" id="IPR008775">
    <property type="entry name" value="Phytyl_CoA_dOase-like"/>
</dbReference>
<dbReference type="Pfam" id="PF05721">
    <property type="entry name" value="PhyH"/>
    <property type="match status" value="1"/>
</dbReference>
<evidence type="ECO:0000313" key="1">
    <source>
        <dbReference type="EMBL" id="CAD0006334.1"/>
    </source>
</evidence>
<dbReference type="PANTHER" id="PTHR31630">
    <property type="entry name" value="PHYTANOYL-COA DIOXYGENASE-RELATED-RELATED"/>
    <property type="match status" value="1"/>
</dbReference>
<keyword evidence="2" id="KW-1185">Reference proteome</keyword>
<reference evidence="1 2" key="1">
    <citation type="submission" date="2020-06" db="EMBL/GenBank/DDBJ databases">
        <authorList>
            <person name="Criscuolo A."/>
        </authorList>
    </citation>
    <scope>NUCLEOTIDE SEQUENCE [LARGE SCALE GENOMIC DNA]</scope>
    <source>
        <strain evidence="2">CIP 111411</strain>
    </source>
</reference>
<evidence type="ECO:0000313" key="2">
    <source>
        <dbReference type="Proteomes" id="UP000530060"/>
    </source>
</evidence>
<dbReference type="RefSeq" id="WP_180909595.1">
    <property type="nucleotide sequence ID" value="NZ_CAIJDP010000078.1"/>
</dbReference>
<accession>A0A6V6Z4G5</accession>
<sequence length="303" mass="35826">MEWTLFETLWKRTLDTESATDNSTWNEEIEMLYRLGISMEDTLQYLYFRKPDFESFKNWVLENKKEIKNIKLVDSEDVLSKEDLDFWDENGYVIVKKAIPISDCMETQKAIWNFLQMNPEDRETWYRRHPEQKGLMLNFFNHPTLNKNRSSLRIQKAYEQLYKTTNIYKTIDKVSFNPPESKHFKFLGSALHWDVSLKLPIPFGLQGLLYLTDCDENEGAFHCVPGFHRKIEQWLGDLRPTDNPRRVAEETLKPVAITGNAGDFIIWHKALPHCATPNRGSLPRMVQYLTYLPDGYKEDSEWI</sequence>
<organism evidence="1 2">
    <name type="scientific">Flavobacterium salmonis</name>
    <dbReference type="NCBI Taxonomy" id="2654844"/>
    <lineage>
        <taxon>Bacteria</taxon>
        <taxon>Pseudomonadati</taxon>
        <taxon>Bacteroidota</taxon>
        <taxon>Flavobacteriia</taxon>
        <taxon>Flavobacteriales</taxon>
        <taxon>Flavobacteriaceae</taxon>
        <taxon>Flavobacterium</taxon>
    </lineage>
</organism>
<dbReference type="Gene3D" id="2.60.120.620">
    <property type="entry name" value="q2cbj1_9rhob like domain"/>
    <property type="match status" value="1"/>
</dbReference>
<keyword evidence="1" id="KW-0560">Oxidoreductase</keyword>
<comment type="caution">
    <text evidence="1">The sequence shown here is derived from an EMBL/GenBank/DDBJ whole genome shotgun (WGS) entry which is preliminary data.</text>
</comment>